<evidence type="ECO:0000313" key="2">
    <source>
        <dbReference type="EMBL" id="MFC7421755.1"/>
    </source>
</evidence>
<keyword evidence="1" id="KW-0732">Signal</keyword>
<dbReference type="EMBL" id="JBHTBQ010000044">
    <property type="protein sequence ID" value="MFC7421755.1"/>
    <property type="molecule type" value="Genomic_DNA"/>
</dbReference>
<proteinExistence type="predicted"/>
<feature type="signal peptide" evidence="1">
    <location>
        <begin position="1"/>
        <end position="34"/>
    </location>
</feature>
<dbReference type="PROSITE" id="PS51257">
    <property type="entry name" value="PROKAR_LIPOPROTEIN"/>
    <property type="match status" value="1"/>
</dbReference>
<gene>
    <name evidence="2" type="ORF">ACFQNF_18000</name>
</gene>
<feature type="chain" id="PRO_5047304793" description="Lipoprotein" evidence="1">
    <location>
        <begin position="35"/>
        <end position="160"/>
    </location>
</feature>
<reference evidence="3" key="1">
    <citation type="journal article" date="2019" name="Int. J. Syst. Evol. Microbiol.">
        <title>The Global Catalogue of Microorganisms (GCM) 10K type strain sequencing project: providing services to taxonomists for standard genome sequencing and annotation.</title>
        <authorList>
            <consortium name="The Broad Institute Genomics Platform"/>
            <consortium name="The Broad Institute Genome Sequencing Center for Infectious Disease"/>
            <person name="Wu L."/>
            <person name="Ma J."/>
        </authorList>
    </citation>
    <scope>NUCLEOTIDE SEQUENCE [LARGE SCALE GENOMIC DNA]</scope>
    <source>
        <strain evidence="3">CCUG 62945</strain>
    </source>
</reference>
<protein>
    <recommendedName>
        <fullName evidence="4">Lipoprotein</fullName>
    </recommendedName>
</protein>
<evidence type="ECO:0000313" key="3">
    <source>
        <dbReference type="Proteomes" id="UP001596473"/>
    </source>
</evidence>
<evidence type="ECO:0008006" key="4">
    <source>
        <dbReference type="Google" id="ProtNLM"/>
    </source>
</evidence>
<evidence type="ECO:0000256" key="1">
    <source>
        <dbReference type="SAM" id="SignalP"/>
    </source>
</evidence>
<organism evidence="2 3">
    <name type="scientific">Iodobacter arcticus</name>
    <dbReference type="NCBI Taxonomy" id="590593"/>
    <lineage>
        <taxon>Bacteria</taxon>
        <taxon>Pseudomonadati</taxon>
        <taxon>Pseudomonadota</taxon>
        <taxon>Betaproteobacteria</taxon>
        <taxon>Neisseriales</taxon>
        <taxon>Chitinibacteraceae</taxon>
        <taxon>Iodobacter</taxon>
    </lineage>
</organism>
<keyword evidence="3" id="KW-1185">Reference proteome</keyword>
<sequence>MPKLLIRAMAHKVNRLQINLIVTLFACVSCSAFATPCAKMIQPISEEKKAIFAKAINVHLNQQLGPSLNQTLFTDGADILEVIHFKKWYIIYVNTHITDEIFLVYRSAPNKSYGYLTSWAGSATNDEGSRIENWLKKEALGIPKKLASCFAWHITEGRNQ</sequence>
<comment type="caution">
    <text evidence="2">The sequence shown here is derived from an EMBL/GenBank/DDBJ whole genome shotgun (WGS) entry which is preliminary data.</text>
</comment>
<dbReference type="Proteomes" id="UP001596473">
    <property type="component" value="Unassembled WGS sequence"/>
</dbReference>
<name>A0ABW2R6A1_9NEIS</name>
<accession>A0ABW2R6A1</accession>
<dbReference type="RefSeq" id="WP_380189312.1">
    <property type="nucleotide sequence ID" value="NZ_JBHTBQ010000044.1"/>
</dbReference>